<evidence type="ECO:0000256" key="1">
    <source>
        <dbReference type="SAM" id="MobiDB-lite"/>
    </source>
</evidence>
<dbReference type="Proteomes" id="UP001265315">
    <property type="component" value="Unassembled WGS sequence"/>
</dbReference>
<name>A0AAW8M2L3_AGRTU</name>
<evidence type="ECO:0000313" key="2">
    <source>
        <dbReference type="EMBL" id="MDR6705492.1"/>
    </source>
</evidence>
<feature type="compositionally biased region" description="Polar residues" evidence="1">
    <location>
        <begin position="1"/>
        <end position="19"/>
    </location>
</feature>
<dbReference type="EMBL" id="JAVDSW010000010">
    <property type="protein sequence ID" value="MDR6705492.1"/>
    <property type="molecule type" value="Genomic_DNA"/>
</dbReference>
<comment type="caution">
    <text evidence="2">The sequence shown here is derived from an EMBL/GenBank/DDBJ whole genome shotgun (WGS) entry which is preliminary data.</text>
</comment>
<sequence>MSASFGNLDIQPTSRNSNFLRGLSDGRDRRLVDIWPRDRQRFTCVIQQSRPIVLQGALSEEALPGFKSAAEFHTLIDTLYRGYI</sequence>
<proteinExistence type="predicted"/>
<organism evidence="2 3">
    <name type="scientific">Agrobacterium tumefaciens</name>
    <dbReference type="NCBI Taxonomy" id="358"/>
    <lineage>
        <taxon>Bacteria</taxon>
        <taxon>Pseudomonadati</taxon>
        <taxon>Pseudomonadota</taxon>
        <taxon>Alphaproteobacteria</taxon>
        <taxon>Hyphomicrobiales</taxon>
        <taxon>Rhizobiaceae</taxon>
        <taxon>Rhizobium/Agrobacterium group</taxon>
        <taxon>Agrobacterium</taxon>
        <taxon>Agrobacterium tumefaciens complex</taxon>
    </lineage>
</organism>
<accession>A0AAW8M2L3</accession>
<protein>
    <submittedName>
        <fullName evidence="2">Uncharacterized protein</fullName>
    </submittedName>
</protein>
<evidence type="ECO:0000313" key="3">
    <source>
        <dbReference type="Proteomes" id="UP001265315"/>
    </source>
</evidence>
<dbReference type="RefSeq" id="WP_162686303.1">
    <property type="nucleotide sequence ID" value="NZ_JAGIPD010000006.1"/>
</dbReference>
<feature type="region of interest" description="Disordered" evidence="1">
    <location>
        <begin position="1"/>
        <end position="23"/>
    </location>
</feature>
<reference evidence="2" key="1">
    <citation type="submission" date="2023-07" db="EMBL/GenBank/DDBJ databases">
        <title>Sorghum-associated microbial communities from plants grown in Nebraska, USA.</title>
        <authorList>
            <person name="Schachtman D."/>
        </authorList>
    </citation>
    <scope>NUCLEOTIDE SEQUENCE</scope>
    <source>
        <strain evidence="2">1457</strain>
    </source>
</reference>
<gene>
    <name evidence="2" type="ORF">J2W61_005367</name>
</gene>
<dbReference type="AlphaFoldDB" id="A0AAW8M2L3"/>